<organism evidence="1 2">
    <name type="scientific">Candidatus Nomurabacteria bacterium GW2011_GWB1_40_7</name>
    <dbReference type="NCBI Taxonomy" id="1618744"/>
    <lineage>
        <taxon>Bacteria</taxon>
        <taxon>Candidatus Nomuraibacteriota</taxon>
    </lineage>
</organism>
<accession>A0A0G0T574</accession>
<sequence length="65" mass="7746">MRSIERRFANFYSLPGKSSYIAFADAIKGQHFGTETIRYWFNKLVEKDDYTPRDKKDLFKHLLAL</sequence>
<comment type="caution">
    <text evidence="1">The sequence shown here is derived from an EMBL/GenBank/DDBJ whole genome shotgun (WGS) entry which is preliminary data.</text>
</comment>
<dbReference type="Proteomes" id="UP000034452">
    <property type="component" value="Unassembled WGS sequence"/>
</dbReference>
<evidence type="ECO:0000313" key="1">
    <source>
        <dbReference type="EMBL" id="KKR69861.1"/>
    </source>
</evidence>
<dbReference type="AlphaFoldDB" id="A0A0G0T574"/>
<dbReference type="EMBL" id="LBZL01000020">
    <property type="protein sequence ID" value="KKR69861.1"/>
    <property type="molecule type" value="Genomic_DNA"/>
</dbReference>
<reference evidence="1 2" key="1">
    <citation type="journal article" date="2015" name="Nature">
        <title>rRNA introns, odd ribosomes, and small enigmatic genomes across a large radiation of phyla.</title>
        <authorList>
            <person name="Brown C.T."/>
            <person name="Hug L.A."/>
            <person name="Thomas B.C."/>
            <person name="Sharon I."/>
            <person name="Castelle C.J."/>
            <person name="Singh A."/>
            <person name="Wilkins M.J."/>
            <person name="Williams K.H."/>
            <person name="Banfield J.F."/>
        </authorList>
    </citation>
    <scope>NUCLEOTIDE SEQUENCE [LARGE SCALE GENOMIC DNA]</scope>
</reference>
<proteinExistence type="predicted"/>
<protein>
    <submittedName>
        <fullName evidence="1">Uncharacterized protein</fullName>
    </submittedName>
</protein>
<gene>
    <name evidence="1" type="ORF">UU13_C0020G0012</name>
</gene>
<evidence type="ECO:0000313" key="2">
    <source>
        <dbReference type="Proteomes" id="UP000034452"/>
    </source>
</evidence>
<name>A0A0G0T574_9BACT</name>